<organism evidence="6 7">
    <name type="scientific">Microbacterium protaetiae</name>
    <dbReference type="NCBI Taxonomy" id="2509458"/>
    <lineage>
        <taxon>Bacteria</taxon>
        <taxon>Bacillati</taxon>
        <taxon>Actinomycetota</taxon>
        <taxon>Actinomycetes</taxon>
        <taxon>Micrococcales</taxon>
        <taxon>Microbacteriaceae</taxon>
        <taxon>Microbacterium</taxon>
    </lineage>
</organism>
<dbReference type="Proteomes" id="UP000293995">
    <property type="component" value="Chromosome"/>
</dbReference>
<dbReference type="PANTHER" id="PTHR42939:SF3">
    <property type="entry name" value="ABC TRANSPORTER ATP-BINDING COMPONENT"/>
    <property type="match status" value="1"/>
</dbReference>
<dbReference type="CDD" id="cd03230">
    <property type="entry name" value="ABC_DR_subfamily_A"/>
    <property type="match status" value="1"/>
</dbReference>
<dbReference type="KEGG" id="mprt:ET475_02220"/>
<protein>
    <submittedName>
        <fullName evidence="6">ABC transporter ATP-binding protein</fullName>
    </submittedName>
</protein>
<dbReference type="EMBL" id="CP035494">
    <property type="protein sequence ID" value="QAY58928.1"/>
    <property type="molecule type" value="Genomic_DNA"/>
</dbReference>
<dbReference type="InterPro" id="IPR051782">
    <property type="entry name" value="ABC_Transporter_VariousFunc"/>
</dbReference>
<dbReference type="Pfam" id="PF00005">
    <property type="entry name" value="ABC_tran"/>
    <property type="match status" value="1"/>
</dbReference>
<dbReference type="InterPro" id="IPR027417">
    <property type="entry name" value="P-loop_NTPase"/>
</dbReference>
<keyword evidence="2" id="KW-0547">Nucleotide-binding</keyword>
<dbReference type="SMART" id="SM00382">
    <property type="entry name" value="AAA"/>
    <property type="match status" value="1"/>
</dbReference>
<evidence type="ECO:0000259" key="5">
    <source>
        <dbReference type="PROSITE" id="PS50893"/>
    </source>
</evidence>
<gene>
    <name evidence="6" type="ORF">ET475_02220</name>
</gene>
<evidence type="ECO:0000256" key="1">
    <source>
        <dbReference type="ARBA" id="ARBA00022448"/>
    </source>
</evidence>
<dbReference type="OrthoDB" id="9804819at2"/>
<feature type="region of interest" description="Disordered" evidence="4">
    <location>
        <begin position="1"/>
        <end position="68"/>
    </location>
</feature>
<evidence type="ECO:0000313" key="7">
    <source>
        <dbReference type="Proteomes" id="UP000293995"/>
    </source>
</evidence>
<evidence type="ECO:0000256" key="4">
    <source>
        <dbReference type="SAM" id="MobiDB-lite"/>
    </source>
</evidence>
<proteinExistence type="predicted"/>
<evidence type="ECO:0000313" key="6">
    <source>
        <dbReference type="EMBL" id="QAY58928.1"/>
    </source>
</evidence>
<evidence type="ECO:0000256" key="3">
    <source>
        <dbReference type="ARBA" id="ARBA00022840"/>
    </source>
</evidence>
<keyword evidence="3 6" id="KW-0067">ATP-binding</keyword>
<feature type="domain" description="ABC transporter" evidence="5">
    <location>
        <begin position="65"/>
        <end position="298"/>
    </location>
</feature>
<name>A0A4P6EM66_9MICO</name>
<dbReference type="PROSITE" id="PS50893">
    <property type="entry name" value="ABC_TRANSPORTER_2"/>
    <property type="match status" value="1"/>
</dbReference>
<dbReference type="InterPro" id="IPR003439">
    <property type="entry name" value="ABC_transporter-like_ATP-bd"/>
</dbReference>
<dbReference type="PANTHER" id="PTHR42939">
    <property type="entry name" value="ABC TRANSPORTER ATP-BINDING PROTEIN ALBC-RELATED"/>
    <property type="match status" value="1"/>
</dbReference>
<dbReference type="Gene3D" id="3.40.50.300">
    <property type="entry name" value="P-loop containing nucleotide triphosphate hydrolases"/>
    <property type="match status" value="1"/>
</dbReference>
<sequence length="364" mass="38805">MQRTRGDGAGQQRTRARVRRLRRRSRSCRGGDGGSGHERDQRGRLRRSHSTAGYDDGVGKGGSGVDETRVAGTPVAAEVHGLRKRLGSFELRDVNLTLPAGYVTGLVGPNGSGKTTLIRSMLGLVRPDAGQIRVLGSVDGATADRVGVVLDQVTAAPAWRAGRVSKHVRPLFPRWDEIRFSSLLERFDVPTQSRVGELSRGQSVKLAMAMALAHDPLVLILDEPSSGLDPVARRELTDVIREFMLDGAHTALFSTHITTDLDNLADHLIVMSRGTIAYQGTLEQAREQFAVVSGDGPVSPAALAAIRGLRRSASGWFQGLIDVADSALFGAGVELQPATTDDLVVGFAGPSASHAGLWEERGAA</sequence>
<dbReference type="AlphaFoldDB" id="A0A4P6EM66"/>
<reference evidence="6 7" key="1">
    <citation type="submission" date="2019-01" db="EMBL/GenBank/DDBJ databases">
        <title>Genome sequencing of strain DFW100M-13.</title>
        <authorList>
            <person name="Heo J."/>
            <person name="Kim S.-J."/>
            <person name="Kim J.-S."/>
            <person name="Hong S.-B."/>
            <person name="Kwon S.-W."/>
        </authorList>
    </citation>
    <scope>NUCLEOTIDE SEQUENCE [LARGE SCALE GENOMIC DNA]</scope>
    <source>
        <strain evidence="6 7">DFW100M-13</strain>
    </source>
</reference>
<feature type="compositionally biased region" description="Basic residues" evidence="4">
    <location>
        <begin position="14"/>
        <end position="27"/>
    </location>
</feature>
<keyword evidence="1" id="KW-0813">Transport</keyword>
<evidence type="ECO:0000256" key="2">
    <source>
        <dbReference type="ARBA" id="ARBA00022741"/>
    </source>
</evidence>
<dbReference type="GO" id="GO:0005524">
    <property type="term" value="F:ATP binding"/>
    <property type="evidence" value="ECO:0007669"/>
    <property type="project" value="UniProtKB-KW"/>
</dbReference>
<keyword evidence="7" id="KW-1185">Reference proteome</keyword>
<dbReference type="SUPFAM" id="SSF52540">
    <property type="entry name" value="P-loop containing nucleoside triphosphate hydrolases"/>
    <property type="match status" value="1"/>
</dbReference>
<dbReference type="InterPro" id="IPR003593">
    <property type="entry name" value="AAA+_ATPase"/>
</dbReference>
<accession>A0A4P6EM66</accession>
<dbReference type="GO" id="GO:0016887">
    <property type="term" value="F:ATP hydrolysis activity"/>
    <property type="evidence" value="ECO:0007669"/>
    <property type="project" value="InterPro"/>
</dbReference>